<evidence type="ECO:0000313" key="2">
    <source>
        <dbReference type="EMBL" id="KAB0682775.1"/>
    </source>
</evidence>
<dbReference type="AlphaFoldDB" id="A0A7V7PT04"/>
<dbReference type="EMBL" id="VZDO01000001">
    <property type="protein sequence ID" value="KAB0682775.1"/>
    <property type="molecule type" value="Genomic_DNA"/>
</dbReference>
<organism evidence="2 3">
    <name type="scientific">Plantimonas leprariae</name>
    <dbReference type="NCBI Taxonomy" id="2615207"/>
    <lineage>
        <taxon>Bacteria</taxon>
        <taxon>Pseudomonadati</taxon>
        <taxon>Pseudomonadota</taxon>
        <taxon>Alphaproteobacteria</taxon>
        <taxon>Hyphomicrobiales</taxon>
        <taxon>Aurantimonadaceae</taxon>
        <taxon>Plantimonas</taxon>
    </lineage>
</organism>
<gene>
    <name evidence="2" type="ORF">F6X38_01455</name>
</gene>
<keyword evidence="3" id="KW-1185">Reference proteome</keyword>
<protein>
    <submittedName>
        <fullName evidence="2">Uncharacterized protein</fullName>
    </submittedName>
</protein>
<sequence>MTSAESQSDSPPLAAEWPFPVAAALGSAVRATGIEREIRARLPWGLRNCLAVASGCIALRMPDGEAAEFAAARAIVATALEGIAALPVLPGEVEDILTISARERLKWTRDGRLRSAGTRTVKLRGRAKAVTFHVFDPRHVEDVLDRDLPTIWREEDAAAIRENRKRAAGKAARTRAGEGKAVAGTERRAPSQAVRPRLQGWEAFETEGLLR</sequence>
<evidence type="ECO:0000256" key="1">
    <source>
        <dbReference type="SAM" id="MobiDB-lite"/>
    </source>
</evidence>
<name>A0A7V7PT04_9HYPH</name>
<proteinExistence type="predicted"/>
<dbReference type="RefSeq" id="WP_150967746.1">
    <property type="nucleotide sequence ID" value="NZ_VZDO01000001.1"/>
</dbReference>
<accession>A0A7V7PT04</accession>
<dbReference type="Proteomes" id="UP000432089">
    <property type="component" value="Unassembled WGS sequence"/>
</dbReference>
<reference evidence="2 3" key="1">
    <citation type="submission" date="2019-09" db="EMBL/GenBank/DDBJ databases">
        <title>YIM 132180 draft genome.</title>
        <authorList>
            <person name="Zhang K."/>
        </authorList>
    </citation>
    <scope>NUCLEOTIDE SEQUENCE [LARGE SCALE GENOMIC DNA]</scope>
    <source>
        <strain evidence="2 3">YIM 132180</strain>
    </source>
</reference>
<feature type="region of interest" description="Disordered" evidence="1">
    <location>
        <begin position="163"/>
        <end position="197"/>
    </location>
</feature>
<comment type="caution">
    <text evidence="2">The sequence shown here is derived from an EMBL/GenBank/DDBJ whole genome shotgun (WGS) entry which is preliminary data.</text>
</comment>
<evidence type="ECO:0000313" key="3">
    <source>
        <dbReference type="Proteomes" id="UP000432089"/>
    </source>
</evidence>